<accession>A0AA44WMX2</accession>
<evidence type="ECO:0000313" key="2">
    <source>
        <dbReference type="Proteomes" id="UP000236305"/>
    </source>
</evidence>
<proteinExistence type="predicted"/>
<organism evidence="1 2">
    <name type="scientific">Verticillium dahliae</name>
    <name type="common">Verticillium wilt</name>
    <dbReference type="NCBI Taxonomy" id="27337"/>
    <lineage>
        <taxon>Eukaryota</taxon>
        <taxon>Fungi</taxon>
        <taxon>Dikarya</taxon>
        <taxon>Ascomycota</taxon>
        <taxon>Pezizomycotina</taxon>
        <taxon>Sordariomycetes</taxon>
        <taxon>Hypocreomycetidae</taxon>
        <taxon>Glomerellales</taxon>
        <taxon>Plectosphaerellaceae</taxon>
        <taxon>Verticillium</taxon>
    </lineage>
</organism>
<name>A0AA44WMX2_VERDA</name>
<dbReference type="EMBL" id="MPSH01000006">
    <property type="protein sequence ID" value="PNH34348.1"/>
    <property type="molecule type" value="Genomic_DNA"/>
</dbReference>
<evidence type="ECO:0000313" key="1">
    <source>
        <dbReference type="EMBL" id="PNH34348.1"/>
    </source>
</evidence>
<reference evidence="1 2" key="1">
    <citation type="submission" date="2017-12" db="EMBL/GenBank/DDBJ databases">
        <title>Comparative genomics yields insights into virulence evolution of Verticillium dahliae.</title>
        <authorList>
            <person name="Fan R."/>
            <person name="Armitage A.D."/>
            <person name="Cascant-Lopez E."/>
            <person name="Sobczyk M."/>
            <person name="Cockerton H.M."/>
            <person name="Harrison R.J."/>
        </authorList>
    </citation>
    <scope>NUCLEOTIDE SEQUENCE [LARGE SCALE GENOMIC DNA]</scope>
    <source>
        <strain evidence="1 2">12008</strain>
    </source>
</reference>
<dbReference type="AlphaFoldDB" id="A0AA44WMX2"/>
<sequence>MPWSFRGRLVRTTTWRVDVELGDTRSGDLISGLADVIWAEEELGGKVGKGNVAGIVKAQTLYTSQRDVLGDLDTQALETDDEDVGGAHALHGLMA</sequence>
<comment type="caution">
    <text evidence="1">The sequence shown here is derived from an EMBL/GenBank/DDBJ whole genome shotgun (WGS) entry which is preliminary data.</text>
</comment>
<gene>
    <name evidence="1" type="ORF">BJF96_g2438</name>
</gene>
<dbReference type="Proteomes" id="UP000236305">
    <property type="component" value="Unassembled WGS sequence"/>
</dbReference>
<protein>
    <submittedName>
        <fullName evidence="1">Uncharacterized protein</fullName>
    </submittedName>
</protein>